<dbReference type="RefSeq" id="WP_338251995.1">
    <property type="nucleotide sequence ID" value="NZ_AP028907.1"/>
</dbReference>
<dbReference type="GeneID" id="89288738"/>
<protein>
    <submittedName>
        <fullName evidence="1">Uncharacterized protein</fullName>
    </submittedName>
</protein>
<reference evidence="1 2" key="1">
    <citation type="submission" date="2023-09" db="EMBL/GenBank/DDBJ databases">
        <title>Pyrofollis japonicus gen. nov. sp. nov., a novel member of the family Pyrodictiaceae isolated from the Iheya North hydrothermal field.</title>
        <authorList>
            <person name="Miyazaki U."/>
            <person name="Sanari M."/>
            <person name="Tame A."/>
            <person name="Kitajima M."/>
            <person name="Okamoto A."/>
            <person name="Sawayama S."/>
            <person name="Miyazaki J."/>
            <person name="Takai K."/>
            <person name="Nakagawa S."/>
        </authorList>
    </citation>
    <scope>NUCLEOTIDE SEQUENCE [LARGE SCALE GENOMIC DNA]</scope>
    <source>
        <strain evidence="1 2">AV2</strain>
    </source>
</reference>
<proteinExistence type="predicted"/>
<organism evidence="1 2">
    <name type="scientific">Pyrodictium abyssi</name>
    <dbReference type="NCBI Taxonomy" id="54256"/>
    <lineage>
        <taxon>Archaea</taxon>
        <taxon>Thermoproteota</taxon>
        <taxon>Thermoprotei</taxon>
        <taxon>Desulfurococcales</taxon>
        <taxon>Pyrodictiaceae</taxon>
        <taxon>Pyrodictium</taxon>
    </lineage>
</organism>
<name>A0ABN6ZLN7_9CREN</name>
<keyword evidence="2" id="KW-1185">Reference proteome</keyword>
<accession>A0ABN6ZLN7</accession>
<dbReference type="Proteomes" id="UP001341135">
    <property type="component" value="Chromosome"/>
</dbReference>
<evidence type="ECO:0000313" key="1">
    <source>
        <dbReference type="EMBL" id="BES81147.1"/>
    </source>
</evidence>
<gene>
    <name evidence="1" type="ORF">PABY_07140</name>
</gene>
<evidence type="ECO:0000313" key="2">
    <source>
        <dbReference type="Proteomes" id="UP001341135"/>
    </source>
</evidence>
<sequence length="203" mass="21646">MAKNHIWPVEGGEEGPRWVTAALALVVLVASAAALALAGGSAASGAEIDFVISTTVYNNKYSGSGLVIAAKPGIHVPTRGPEGAGSIREWLTVACTRGNKSRLVIDVWLVNAERLRQQVDSLKLVLRDAGGEQLGLLDLLHPRVRIDISCEPGSLSHIDIEVEYRLGKIHMRPPDGMIPIVVAVNASSLFESSVEQQEAMRAP</sequence>
<dbReference type="EMBL" id="AP028907">
    <property type="protein sequence ID" value="BES81147.1"/>
    <property type="molecule type" value="Genomic_DNA"/>
</dbReference>